<evidence type="ECO:0000256" key="2">
    <source>
        <dbReference type="ARBA" id="ARBA00012838"/>
    </source>
</evidence>
<dbReference type="HOGENOM" id="CLU_009710_9_2_14"/>
<reference evidence="13" key="1">
    <citation type="submission" date="2010-03" db="EMBL/GenBank/DDBJ databases">
        <title>The complete genome of Mycoplasma crocodyli MP145.</title>
        <authorList>
            <person name="Glass J.I."/>
            <person name="Durkin A.S."/>
            <person name="Hostetler J."/>
            <person name="Jackson J."/>
            <person name="Johnson J."/>
            <person name="May M.A."/>
            <person name="Paralanov V."/>
            <person name="Radune D."/>
            <person name="Szczypinski B."/>
            <person name="Brown D.R."/>
        </authorList>
    </citation>
    <scope>NUCLEOTIDE SEQUENCE [LARGE SCALE GENOMIC DNA]</scope>
    <source>
        <strain evidence="13">ATCC 51981 / MP145</strain>
    </source>
</reference>
<dbReference type="InterPro" id="IPR014729">
    <property type="entry name" value="Rossmann-like_a/b/a_fold"/>
</dbReference>
<sequence length="517" mass="60342">MRINMNKKKTFYITTPIYYASGNLHIGHLYTTTLAWSIANYKKLNGYDVKFLTGSDEHGQKIFLKANEANVKPQKYVDELVETYKKMWTDFGIDYDFFSRTTNKNHVKTIQEIFDFFLNEGIIYKGNYEGLYSISDEEFLTKSQAICDESGNYFHPTSNHKLELVKEESYFFKMSKFSEWLIEQIKNNPTWLNPQKTVNEIMNNFLLKGLEDLSVTRTNVEWGIKTLNDDKHTIYVWLDALCNYISALGFDIKESSTDFVKYWQNGDEIVHLLGKEIARFHFIYWPIFLKALNIKQPTKLISHGWIITPTGKMSKSKNNVIDPYDLLKKYHPEMIKYFFVSKINIGDDGVFDIENFENIINSELINNYGNLVSRTLKMISNSFSNGINFHKSIKTIHKNIEQEIINSKEEFINKMDNYELSEGLKIAINLSSNLNKYIDETTPWKLTENKEELELVLSRLLNGIYAVSSYLSIVMPQKILDVSKALNINLSFDKIENFNKFDGVISAPKFMLFERIK</sequence>
<dbReference type="STRING" id="512564.MCRO_0163"/>
<dbReference type="Proteomes" id="UP000001845">
    <property type="component" value="Chromosome"/>
</dbReference>
<dbReference type="AlphaFoldDB" id="D5E4Z1"/>
<keyword evidence="7 10" id="KW-0648">Protein biosynthesis</keyword>
<name>D5E4Z1_MYCCM</name>
<dbReference type="KEGG" id="mcd:MCRO_0163"/>
<dbReference type="CDD" id="cd00814">
    <property type="entry name" value="MetRS_core"/>
    <property type="match status" value="1"/>
</dbReference>
<evidence type="ECO:0000256" key="1">
    <source>
        <dbReference type="ARBA" id="ARBA00003314"/>
    </source>
</evidence>
<evidence type="ECO:0000256" key="9">
    <source>
        <dbReference type="ARBA" id="ARBA00030904"/>
    </source>
</evidence>
<reference evidence="12 13" key="3">
    <citation type="journal article" date="2011" name="J. Bacteriol.">
        <title>Genome sequences of Mycoplasma alligatoris A21JP2T and Mycoplasma crocodyli MP145T.</title>
        <authorList>
            <person name="Brown D.R."/>
            <person name="Farmerie W.G."/>
            <person name="May M."/>
            <person name="Benders G.A."/>
            <person name="Durkin A.S."/>
            <person name="Hlavinka K."/>
            <person name="Hostetler J."/>
            <person name="Jackson J."/>
            <person name="Johnson J."/>
            <person name="Miller R.H."/>
            <person name="Paralanov V."/>
            <person name="Radune D."/>
            <person name="Szczypinski B."/>
            <person name="Glass J.I."/>
        </authorList>
    </citation>
    <scope>NUCLEOTIDE SEQUENCE [LARGE SCALE GENOMIC DNA]</scope>
    <source>
        <strain evidence="13">ATCC 51981 / MP145</strain>
    </source>
</reference>
<dbReference type="SUPFAM" id="SSF52374">
    <property type="entry name" value="Nucleotidylyl transferase"/>
    <property type="match status" value="1"/>
</dbReference>
<evidence type="ECO:0000256" key="3">
    <source>
        <dbReference type="ARBA" id="ARBA00018753"/>
    </source>
</evidence>
<dbReference type="GO" id="GO:0005524">
    <property type="term" value="F:ATP binding"/>
    <property type="evidence" value="ECO:0007669"/>
    <property type="project" value="UniProtKB-KW"/>
</dbReference>
<keyword evidence="5 10" id="KW-0547">Nucleotide-binding</keyword>
<dbReference type="InterPro" id="IPR015413">
    <property type="entry name" value="Methionyl/Leucyl_tRNA_Synth"/>
</dbReference>
<comment type="function">
    <text evidence="1">Is required not only for elongation of protein synthesis but also for the initiation of all mRNA translation through initiator tRNA(fMet) aminoacylation.</text>
</comment>
<dbReference type="InterPro" id="IPR041872">
    <property type="entry name" value="Anticodon_Met"/>
</dbReference>
<proteinExistence type="inferred from homology"/>
<dbReference type="EMBL" id="CP001991">
    <property type="protein sequence ID" value="ADE19995.1"/>
    <property type="molecule type" value="Genomic_DNA"/>
</dbReference>
<dbReference type="PRINTS" id="PR01041">
    <property type="entry name" value="TRNASYNTHMET"/>
</dbReference>
<dbReference type="FunFam" id="2.170.220.10:FF:000002">
    <property type="entry name" value="Methionine--tRNA ligase"/>
    <property type="match status" value="1"/>
</dbReference>
<keyword evidence="4 10" id="KW-0436">Ligase</keyword>
<dbReference type="Gene3D" id="2.170.220.10">
    <property type="match status" value="1"/>
</dbReference>
<evidence type="ECO:0000259" key="11">
    <source>
        <dbReference type="Pfam" id="PF09334"/>
    </source>
</evidence>
<accession>D5E4Z1</accession>
<evidence type="ECO:0000256" key="10">
    <source>
        <dbReference type="RuleBase" id="RU363039"/>
    </source>
</evidence>
<evidence type="ECO:0000313" key="12">
    <source>
        <dbReference type="EMBL" id="ADE19995.1"/>
    </source>
</evidence>
<evidence type="ECO:0000256" key="7">
    <source>
        <dbReference type="ARBA" id="ARBA00022917"/>
    </source>
</evidence>
<dbReference type="GO" id="GO:0006431">
    <property type="term" value="P:methionyl-tRNA aminoacylation"/>
    <property type="evidence" value="ECO:0007669"/>
    <property type="project" value="InterPro"/>
</dbReference>
<dbReference type="InterPro" id="IPR014758">
    <property type="entry name" value="Met-tRNA_synth"/>
</dbReference>
<keyword evidence="8 10" id="KW-0030">Aminoacyl-tRNA synthetase</keyword>
<evidence type="ECO:0000256" key="5">
    <source>
        <dbReference type="ARBA" id="ARBA00022741"/>
    </source>
</evidence>
<dbReference type="PANTHER" id="PTHR43326">
    <property type="entry name" value="METHIONYL-TRNA SYNTHETASE"/>
    <property type="match status" value="1"/>
</dbReference>
<evidence type="ECO:0000256" key="4">
    <source>
        <dbReference type="ARBA" id="ARBA00022598"/>
    </source>
</evidence>
<dbReference type="InterPro" id="IPR033911">
    <property type="entry name" value="MetRS_core"/>
</dbReference>
<organism evidence="12 13">
    <name type="scientific">Mycoplasma crocodyli (strain ATCC 51981 / MP145)</name>
    <dbReference type="NCBI Taxonomy" id="512564"/>
    <lineage>
        <taxon>Bacteria</taxon>
        <taxon>Bacillati</taxon>
        <taxon>Mycoplasmatota</taxon>
        <taxon>Mollicutes</taxon>
        <taxon>Mycoplasmataceae</taxon>
        <taxon>Mycoplasma</taxon>
    </lineage>
</organism>
<gene>
    <name evidence="12" type="primary">metG</name>
    <name evidence="12" type="ordered locus">MCRO_0163</name>
</gene>
<evidence type="ECO:0000256" key="6">
    <source>
        <dbReference type="ARBA" id="ARBA00022840"/>
    </source>
</evidence>
<evidence type="ECO:0000256" key="8">
    <source>
        <dbReference type="ARBA" id="ARBA00023146"/>
    </source>
</evidence>
<reference key="2">
    <citation type="submission" date="2010-03" db="EMBL/GenBank/DDBJ databases">
        <authorList>
            <person name="Ma Z."/>
            <person name="Wang X."/>
            <person name="Liu H."/>
        </authorList>
    </citation>
    <scope>NUCLEOTIDE SEQUENCE</scope>
    <source>
        <strain>MP145</strain>
    </source>
</reference>
<dbReference type="CDD" id="cd07957">
    <property type="entry name" value="Anticodon_Ia_Met"/>
    <property type="match status" value="1"/>
</dbReference>
<keyword evidence="6 10" id="KW-0067">ATP-binding</keyword>
<protein>
    <recommendedName>
        <fullName evidence="3">Methionine--tRNA ligase</fullName>
        <ecNumber evidence="2">6.1.1.10</ecNumber>
    </recommendedName>
    <alternativeName>
        <fullName evidence="9">Methionyl-tRNA synthetase</fullName>
    </alternativeName>
</protein>
<dbReference type="PANTHER" id="PTHR43326:SF1">
    <property type="entry name" value="METHIONINE--TRNA LIGASE, MITOCHONDRIAL"/>
    <property type="match status" value="1"/>
</dbReference>
<dbReference type="EC" id="6.1.1.10" evidence="2"/>
<dbReference type="Gene3D" id="3.40.50.620">
    <property type="entry name" value="HUPs"/>
    <property type="match status" value="1"/>
</dbReference>
<comment type="similarity">
    <text evidence="10">Belongs to the class-I aminoacyl-tRNA synthetase family.</text>
</comment>
<feature type="domain" description="Methionyl/Leucyl tRNA synthetase" evidence="11">
    <location>
        <begin position="12"/>
        <end position="376"/>
    </location>
</feature>
<dbReference type="Gene3D" id="1.10.730.10">
    <property type="entry name" value="Isoleucyl-tRNA Synthetase, Domain 1"/>
    <property type="match status" value="1"/>
</dbReference>
<dbReference type="InterPro" id="IPR009080">
    <property type="entry name" value="tRNAsynth_Ia_anticodon-bd"/>
</dbReference>
<dbReference type="eggNOG" id="COG0143">
    <property type="taxonomic scope" value="Bacteria"/>
</dbReference>
<dbReference type="NCBIfam" id="TIGR00398">
    <property type="entry name" value="metG"/>
    <property type="match status" value="1"/>
</dbReference>
<dbReference type="Pfam" id="PF09334">
    <property type="entry name" value="tRNA-synt_1g"/>
    <property type="match status" value="1"/>
</dbReference>
<dbReference type="SUPFAM" id="SSF47323">
    <property type="entry name" value="Anticodon-binding domain of a subclass of class I aminoacyl-tRNA synthetases"/>
    <property type="match status" value="1"/>
</dbReference>
<keyword evidence="13" id="KW-1185">Reference proteome</keyword>
<dbReference type="InterPro" id="IPR023457">
    <property type="entry name" value="Met-tRNA_synth_2"/>
</dbReference>
<dbReference type="GO" id="GO:0004825">
    <property type="term" value="F:methionine-tRNA ligase activity"/>
    <property type="evidence" value="ECO:0007669"/>
    <property type="project" value="UniProtKB-EC"/>
</dbReference>
<evidence type="ECO:0000313" key="13">
    <source>
        <dbReference type="Proteomes" id="UP000001845"/>
    </source>
</evidence>